<dbReference type="AlphaFoldDB" id="A0A7C9HK34"/>
<dbReference type="SUPFAM" id="SSF55816">
    <property type="entry name" value="5'-nucleotidase (syn. UDP-sugar hydrolase), C-terminal domain"/>
    <property type="match status" value="1"/>
</dbReference>
<evidence type="ECO:0000256" key="9">
    <source>
        <dbReference type="ARBA" id="ARBA00022801"/>
    </source>
</evidence>
<dbReference type="PANTHER" id="PTHR11575">
    <property type="entry name" value="5'-NUCLEOTIDASE-RELATED"/>
    <property type="match status" value="1"/>
</dbReference>
<gene>
    <name evidence="14" type="ORF">FH759_12065</name>
</gene>
<dbReference type="NCBIfam" id="NF006938">
    <property type="entry name" value="PRK09420.1"/>
    <property type="match status" value="1"/>
</dbReference>
<dbReference type="Pfam" id="PF00149">
    <property type="entry name" value="Metallophos"/>
    <property type="match status" value="1"/>
</dbReference>
<dbReference type="GO" id="GO:0008663">
    <property type="term" value="F:2',3'-cyclic-nucleotide 2'-phosphodiesterase activity"/>
    <property type="evidence" value="ECO:0007669"/>
    <property type="project" value="UniProtKB-EC"/>
</dbReference>
<evidence type="ECO:0000256" key="4">
    <source>
        <dbReference type="ARBA" id="ARBA00004196"/>
    </source>
</evidence>
<keyword evidence="6" id="KW-0479">Metal-binding</keyword>
<dbReference type="GO" id="GO:0046872">
    <property type="term" value="F:metal ion binding"/>
    <property type="evidence" value="ECO:0007669"/>
    <property type="project" value="UniProtKB-KW"/>
</dbReference>
<dbReference type="CDD" id="cd07410">
    <property type="entry name" value="MPP_CpdB_N"/>
    <property type="match status" value="1"/>
</dbReference>
<keyword evidence="10" id="KW-0511">Multifunctional enzyme</keyword>
<evidence type="ECO:0000256" key="11">
    <source>
        <dbReference type="RuleBase" id="RU362119"/>
    </source>
</evidence>
<dbReference type="Proteomes" id="UP000483078">
    <property type="component" value="Unassembled WGS sequence"/>
</dbReference>
<keyword evidence="7" id="KW-0732">Signal</keyword>
<dbReference type="Gene3D" id="3.60.21.10">
    <property type="match status" value="1"/>
</dbReference>
<sequence>MPRSDDTLHLRLLQTTDLHMRLLSYDYFADRPAPQGGLAQLAPLITEARAEAANCLLLDNGDFLQGTPMGDLFADPSVIDSTGIHPMIAAMNALGFDAATLGNHEFNYGLPTLDRALRDAAFPVVTGNITRPGGPSLPPWMILPLTATDTAGRPHTLRIGLIGLAPPQITAWDRAMLNGAIRMQGICDAARAHIPTMRAQGADLIIALAHTGIGDARDRPDLENAAVPLAAIDGIDAILCGHQHQTFPGPRFQGLDHVDTRTSTIHGKPAMMPGFWGSHLGVMDLTLRRGADGAWRIGDHTVALRTAPDAAHGTVPDAPTVQRAVSAAHSATLTHIRQPVGHTTAPLHSYFTLIADDAAVQLVAEAQRTRTAELLQGTPHADLPLLSAAAPFKVGGQAGPDFYSNVPAGPLSRRNLADLYLFPNTLQAVEVTGAQLHDWLERAAGLYCQITPGRPDQTLRNPDFPAYNFDVICGLRYRIDLSQPPRFAIDGTLPDPAVHRVTDITHDGRAIRPDDRFVVATNSYRIGSSLMAPLGQLPVALDTRERIRDVLLRHIARTGTITPPRRPVWRFAAMPPGTSALFDTGPGAAAYLDGPHLPPLERLGPTPQGFMRLRLHL</sequence>
<dbReference type="PANTHER" id="PTHR11575:SF6">
    <property type="entry name" value="2',3'-CYCLIC-NUCLEOTIDE 2'-PHOSPHODIESTERASE_3'-NUCLEOTIDASE"/>
    <property type="match status" value="1"/>
</dbReference>
<keyword evidence="9 11" id="KW-0378">Hydrolase</keyword>
<dbReference type="GO" id="GO:0030288">
    <property type="term" value="C:outer membrane-bounded periplasmic space"/>
    <property type="evidence" value="ECO:0007669"/>
    <property type="project" value="TreeGrafter"/>
</dbReference>
<feature type="domain" description="5'-Nucleotidase C-terminal" evidence="13">
    <location>
        <begin position="340"/>
        <end position="526"/>
    </location>
</feature>
<evidence type="ECO:0000259" key="13">
    <source>
        <dbReference type="Pfam" id="PF02872"/>
    </source>
</evidence>
<dbReference type="InterPro" id="IPR029052">
    <property type="entry name" value="Metallo-depent_PP-like"/>
</dbReference>
<reference evidence="14 15" key="1">
    <citation type="submission" date="2019-06" db="EMBL/GenBank/DDBJ databases">
        <title>Enrichment of Autotrophic Halophilic Microorganisms from Red Sea Brine Pool Using Microbial Electrosynthesis System.</title>
        <authorList>
            <person name="Alqahtani M.F."/>
            <person name="Bajracharya S."/>
            <person name="Katuri K.P."/>
            <person name="Ali M."/>
            <person name="Saikaly P.E."/>
        </authorList>
    </citation>
    <scope>NUCLEOTIDE SEQUENCE [LARGE SCALE GENOMIC DNA]</scope>
    <source>
        <strain evidence="14">MES6</strain>
    </source>
</reference>
<comment type="similarity">
    <text evidence="5 11">Belongs to the 5'-nucleotidase family.</text>
</comment>
<dbReference type="GO" id="GO:0008254">
    <property type="term" value="F:3'-nucleotidase activity"/>
    <property type="evidence" value="ECO:0007669"/>
    <property type="project" value="UniProtKB-EC"/>
</dbReference>
<dbReference type="InterPro" id="IPR041827">
    <property type="entry name" value="CpdB_N"/>
</dbReference>
<dbReference type="InterPro" id="IPR006179">
    <property type="entry name" value="5_nucleotidase/apyrase"/>
</dbReference>
<dbReference type="InterPro" id="IPR036907">
    <property type="entry name" value="5'-Nucleotdase_C_sf"/>
</dbReference>
<dbReference type="SUPFAM" id="SSF56300">
    <property type="entry name" value="Metallo-dependent phosphatases"/>
    <property type="match status" value="1"/>
</dbReference>
<evidence type="ECO:0000256" key="7">
    <source>
        <dbReference type="ARBA" id="ARBA00022729"/>
    </source>
</evidence>
<dbReference type="InterPro" id="IPR008334">
    <property type="entry name" value="5'-Nucleotdase_C"/>
</dbReference>
<evidence type="ECO:0000256" key="10">
    <source>
        <dbReference type="ARBA" id="ARBA00023268"/>
    </source>
</evidence>
<evidence type="ECO:0000256" key="2">
    <source>
        <dbReference type="ARBA" id="ARBA00001730"/>
    </source>
</evidence>
<comment type="catalytic activity">
    <reaction evidence="2">
        <text>a nucleoside 2',3'-cyclic phosphate + H2O = a nucleoside 3'-phosphate + H(+)</text>
        <dbReference type="Rhea" id="RHEA:19621"/>
        <dbReference type="ChEBI" id="CHEBI:15377"/>
        <dbReference type="ChEBI" id="CHEBI:15378"/>
        <dbReference type="ChEBI" id="CHEBI:66949"/>
        <dbReference type="ChEBI" id="CHEBI:66954"/>
        <dbReference type="EC" id="3.1.4.16"/>
    </reaction>
</comment>
<evidence type="ECO:0000256" key="8">
    <source>
        <dbReference type="ARBA" id="ARBA00022741"/>
    </source>
</evidence>
<evidence type="ECO:0000256" key="1">
    <source>
        <dbReference type="ARBA" id="ARBA00000527"/>
    </source>
</evidence>
<feature type="domain" description="Calcineurin-like phosphoesterase" evidence="12">
    <location>
        <begin position="10"/>
        <end position="245"/>
    </location>
</feature>
<dbReference type="PRINTS" id="PR01607">
    <property type="entry name" value="APYRASEFAMLY"/>
</dbReference>
<evidence type="ECO:0000313" key="14">
    <source>
        <dbReference type="EMBL" id="MTJ05412.1"/>
    </source>
</evidence>
<proteinExistence type="inferred from homology"/>
<accession>A0A7C9HK34</accession>
<comment type="catalytic activity">
    <reaction evidence="1">
        <text>a ribonucleoside 3'-phosphate + H2O = a ribonucleoside + phosphate</text>
        <dbReference type="Rhea" id="RHEA:10144"/>
        <dbReference type="ChEBI" id="CHEBI:13197"/>
        <dbReference type="ChEBI" id="CHEBI:15377"/>
        <dbReference type="ChEBI" id="CHEBI:18254"/>
        <dbReference type="ChEBI" id="CHEBI:43474"/>
        <dbReference type="EC" id="3.1.3.6"/>
    </reaction>
</comment>
<dbReference type="InterPro" id="IPR004843">
    <property type="entry name" value="Calcineurin-like_PHP"/>
</dbReference>
<evidence type="ECO:0000256" key="5">
    <source>
        <dbReference type="ARBA" id="ARBA00006654"/>
    </source>
</evidence>
<keyword evidence="8 11" id="KW-0547">Nucleotide-binding</keyword>
<protein>
    <submittedName>
        <fullName evidence="14">Bifunctional 2',3'-cyclic-nucleotide 2'-phosphodiesterase/3'-nucleotidase</fullName>
    </submittedName>
</protein>
<dbReference type="EMBL" id="VENJ01000018">
    <property type="protein sequence ID" value="MTJ05412.1"/>
    <property type="molecule type" value="Genomic_DNA"/>
</dbReference>
<name>A0A7C9HK34_9RHOB</name>
<evidence type="ECO:0000256" key="6">
    <source>
        <dbReference type="ARBA" id="ARBA00022723"/>
    </source>
</evidence>
<evidence type="ECO:0000259" key="12">
    <source>
        <dbReference type="Pfam" id="PF00149"/>
    </source>
</evidence>
<comment type="subcellular location">
    <subcellularLocation>
        <location evidence="4">Cell envelope</location>
    </subcellularLocation>
</comment>
<dbReference type="GO" id="GO:0000166">
    <property type="term" value="F:nucleotide binding"/>
    <property type="evidence" value="ECO:0007669"/>
    <property type="project" value="UniProtKB-KW"/>
</dbReference>
<evidence type="ECO:0000313" key="15">
    <source>
        <dbReference type="Proteomes" id="UP000483078"/>
    </source>
</evidence>
<dbReference type="GO" id="GO:0009166">
    <property type="term" value="P:nucleotide catabolic process"/>
    <property type="evidence" value="ECO:0007669"/>
    <property type="project" value="InterPro"/>
</dbReference>
<organism evidence="14 15">
    <name type="scientific">Sediminimonas qiaohouensis</name>
    <dbReference type="NCBI Taxonomy" id="552061"/>
    <lineage>
        <taxon>Bacteria</taxon>
        <taxon>Pseudomonadati</taxon>
        <taxon>Pseudomonadota</taxon>
        <taxon>Alphaproteobacteria</taxon>
        <taxon>Rhodobacterales</taxon>
        <taxon>Roseobacteraceae</taxon>
        <taxon>Sediminimonas</taxon>
    </lineage>
</organism>
<comment type="cofactor">
    <cofactor evidence="3">
        <name>a divalent metal cation</name>
        <dbReference type="ChEBI" id="CHEBI:60240"/>
    </cofactor>
</comment>
<dbReference type="PROSITE" id="PS00786">
    <property type="entry name" value="5_NUCLEOTIDASE_2"/>
    <property type="match status" value="1"/>
</dbReference>
<evidence type="ECO:0000256" key="3">
    <source>
        <dbReference type="ARBA" id="ARBA00001968"/>
    </source>
</evidence>
<dbReference type="Pfam" id="PF02872">
    <property type="entry name" value="5_nucleotid_C"/>
    <property type="match status" value="1"/>
</dbReference>
<dbReference type="Gene3D" id="3.90.780.10">
    <property type="entry name" value="5'-Nucleotidase, C-terminal domain"/>
    <property type="match status" value="1"/>
</dbReference>
<dbReference type="InterPro" id="IPR006146">
    <property type="entry name" value="5'-Nucleotdase_CS"/>
</dbReference>
<comment type="caution">
    <text evidence="14">The sequence shown here is derived from an EMBL/GenBank/DDBJ whole genome shotgun (WGS) entry which is preliminary data.</text>
</comment>